<gene>
    <name evidence="2" type="primary">siaA</name>
    <name evidence="2" type="ORF">HCAN_0159</name>
</gene>
<dbReference type="InterPro" id="IPR003331">
    <property type="entry name" value="UDP_GlcNAc_Epimerase_2_dom"/>
</dbReference>
<dbReference type="Gene3D" id="3.40.50.2000">
    <property type="entry name" value="Glycogen Phosphorylase B"/>
    <property type="match status" value="2"/>
</dbReference>
<dbReference type="GO" id="GO:0004553">
    <property type="term" value="F:hydrolase activity, hydrolyzing O-glycosyl compounds"/>
    <property type="evidence" value="ECO:0007669"/>
    <property type="project" value="InterPro"/>
</dbReference>
<accession>C5ZW59</accession>
<dbReference type="Pfam" id="PF02350">
    <property type="entry name" value="Epimerase_2"/>
    <property type="match status" value="1"/>
</dbReference>
<protein>
    <submittedName>
        <fullName evidence="2">UDP-N-acetylglucosamine 2-epimerase</fullName>
    </submittedName>
</protein>
<dbReference type="OrthoDB" id="9803238at2"/>
<dbReference type="NCBIfam" id="TIGR03568">
    <property type="entry name" value="NeuC_NnaA"/>
    <property type="match status" value="1"/>
</dbReference>
<dbReference type="InterPro" id="IPR020004">
    <property type="entry name" value="UDP-GlcNAc_Epase"/>
</dbReference>
<sequence>MIKKIVFLSGTRADFGKIKSLLQVCADLDSVEYSVFVTGMHMLSKYGSTFKEIDRFTTKTYKFINCFEGEPMEIVLSNTIDGFSKYVHEYKPDLIVVHGDRVEALAGSIVGSLNNVLVAHIEGGEKSGTVDEIMRHAITKMSHIHLVANQEARNRIVQMGEIAENVFIIGSPDIDIMCSKLPDIDVVREKYQIKYENYHIVLFHPVTTELDRFEKYASIFVEALLESSEENYVVIYPNNDMGSALILKQYEKFKGRNNFRLFPSINFECFLTLMKNATSVIGNSSAGIREAPFYNIPSINIGTRQMGRSNIETILNVDYDKEQIKAAIKEIIQAKTNVNNNIDRVRFGEGSSAKQFKKLIKSEKIWNVSVQKHFVDR</sequence>
<feature type="domain" description="UDP-N-acetylglucosamine 2-epimerase" evidence="1">
    <location>
        <begin position="30"/>
        <end position="361"/>
    </location>
</feature>
<dbReference type="RefSeq" id="WP_006656005.1">
    <property type="nucleotide sequence ID" value="NZ_CM000776.2"/>
</dbReference>
<keyword evidence="3" id="KW-1185">Reference proteome</keyword>
<evidence type="ECO:0000259" key="1">
    <source>
        <dbReference type="Pfam" id="PF02350"/>
    </source>
</evidence>
<dbReference type="SUPFAM" id="SSF53756">
    <property type="entry name" value="UDP-Glycosyltransferase/glycogen phosphorylase"/>
    <property type="match status" value="1"/>
</dbReference>
<dbReference type="EMBL" id="CM000776">
    <property type="protein sequence ID" value="EES88880.1"/>
    <property type="molecule type" value="Genomic_DNA"/>
</dbReference>
<dbReference type="PANTHER" id="PTHR43174">
    <property type="entry name" value="UDP-N-ACETYLGLUCOSAMINE 2-EPIMERASE"/>
    <property type="match status" value="1"/>
</dbReference>
<dbReference type="Proteomes" id="UP000007032">
    <property type="component" value="Chromosome"/>
</dbReference>
<dbReference type="GO" id="GO:0006047">
    <property type="term" value="P:UDP-N-acetylglucosamine metabolic process"/>
    <property type="evidence" value="ECO:0007669"/>
    <property type="project" value="InterPro"/>
</dbReference>
<reference evidence="2 3" key="1">
    <citation type="journal article" date="2009" name="J. Bacteriol.">
        <title>Genome sequence of the emerging pathogen Helicobacter canadensis.</title>
        <authorList>
            <person name="Loman N.J."/>
            <person name="Snyder L.A."/>
            <person name="Linton J.D."/>
            <person name="Langdon R."/>
            <person name="Lawson A.J."/>
            <person name="Weinstock G.M."/>
            <person name="Wren B.W."/>
            <person name="Pallen M.J."/>
        </authorList>
    </citation>
    <scope>NUCLEOTIDE SEQUENCE [LARGE SCALE GENOMIC DNA]</scope>
    <source>
        <strain evidence="2 3">MIT 98-5491</strain>
    </source>
</reference>
<dbReference type="InterPro" id="IPR029767">
    <property type="entry name" value="WecB-like"/>
</dbReference>
<dbReference type="PANTHER" id="PTHR43174:SF3">
    <property type="entry name" value="UDP-N-ACETYLGLUCOSAMINE 2-EPIMERASE"/>
    <property type="match status" value="1"/>
</dbReference>
<proteinExistence type="predicted"/>
<name>C5ZW59_9HELI</name>
<dbReference type="AlphaFoldDB" id="C5ZW59"/>
<organism evidence="2 3">
    <name type="scientific">Helicobacter canadensis MIT 98-5491</name>
    <dbReference type="NCBI Taxonomy" id="537970"/>
    <lineage>
        <taxon>Bacteria</taxon>
        <taxon>Pseudomonadati</taxon>
        <taxon>Campylobacterota</taxon>
        <taxon>Epsilonproteobacteria</taxon>
        <taxon>Campylobacterales</taxon>
        <taxon>Helicobacteraceae</taxon>
        <taxon>Helicobacter</taxon>
    </lineage>
</organism>
<dbReference type="STRING" id="537970.HCAN_0159"/>
<evidence type="ECO:0000313" key="3">
    <source>
        <dbReference type="Proteomes" id="UP000007032"/>
    </source>
</evidence>
<evidence type="ECO:0000313" key="2">
    <source>
        <dbReference type="EMBL" id="EES88880.1"/>
    </source>
</evidence>
<dbReference type="eggNOG" id="COG0381">
    <property type="taxonomic scope" value="Bacteria"/>
</dbReference>
<dbReference type="HOGENOM" id="CLU_061127_0_0_7"/>